<dbReference type="SUPFAM" id="SSF57903">
    <property type="entry name" value="FYVE/PHD zinc finger"/>
    <property type="match status" value="1"/>
</dbReference>
<feature type="compositionally biased region" description="Basic and acidic residues" evidence="2">
    <location>
        <begin position="1"/>
        <end position="17"/>
    </location>
</feature>
<feature type="compositionally biased region" description="Low complexity" evidence="2">
    <location>
        <begin position="258"/>
        <end position="268"/>
    </location>
</feature>
<keyword evidence="5" id="KW-1185">Reference proteome</keyword>
<evidence type="ECO:0000313" key="5">
    <source>
        <dbReference type="Proteomes" id="UP001186944"/>
    </source>
</evidence>
<dbReference type="SUPFAM" id="SSF56219">
    <property type="entry name" value="DNase I-like"/>
    <property type="match status" value="1"/>
</dbReference>
<feature type="region of interest" description="Disordered" evidence="2">
    <location>
        <begin position="751"/>
        <end position="912"/>
    </location>
</feature>
<proteinExistence type="predicted"/>
<dbReference type="Proteomes" id="UP001186944">
    <property type="component" value="Unassembled WGS sequence"/>
</dbReference>
<feature type="region of interest" description="Disordered" evidence="2">
    <location>
        <begin position="966"/>
        <end position="986"/>
    </location>
</feature>
<dbReference type="Gene3D" id="3.60.10.10">
    <property type="entry name" value="Endonuclease/exonuclease/phosphatase"/>
    <property type="match status" value="1"/>
</dbReference>
<evidence type="ECO:0000313" key="4">
    <source>
        <dbReference type="EMBL" id="KAK3089114.1"/>
    </source>
</evidence>
<evidence type="ECO:0000256" key="1">
    <source>
        <dbReference type="SAM" id="Coils"/>
    </source>
</evidence>
<keyword evidence="1" id="KW-0175">Coiled coil</keyword>
<feature type="region of interest" description="Disordered" evidence="2">
    <location>
        <begin position="500"/>
        <end position="548"/>
    </location>
</feature>
<feature type="compositionally biased region" description="Basic and acidic residues" evidence="2">
    <location>
        <begin position="269"/>
        <end position="284"/>
    </location>
</feature>
<organism evidence="4 5">
    <name type="scientific">Pinctada imbricata</name>
    <name type="common">Atlantic pearl-oyster</name>
    <name type="synonym">Pinctada martensii</name>
    <dbReference type="NCBI Taxonomy" id="66713"/>
    <lineage>
        <taxon>Eukaryota</taxon>
        <taxon>Metazoa</taxon>
        <taxon>Spiralia</taxon>
        <taxon>Lophotrochozoa</taxon>
        <taxon>Mollusca</taxon>
        <taxon>Bivalvia</taxon>
        <taxon>Autobranchia</taxon>
        <taxon>Pteriomorphia</taxon>
        <taxon>Pterioida</taxon>
        <taxon>Pterioidea</taxon>
        <taxon>Pteriidae</taxon>
        <taxon>Pinctada</taxon>
    </lineage>
</organism>
<protein>
    <recommendedName>
        <fullName evidence="3">Endonuclease/exonuclease/phosphatase domain-containing protein</fullName>
    </recommendedName>
</protein>
<dbReference type="GO" id="GO:0003824">
    <property type="term" value="F:catalytic activity"/>
    <property type="evidence" value="ECO:0007669"/>
    <property type="project" value="InterPro"/>
</dbReference>
<feature type="compositionally biased region" description="Polar residues" evidence="2">
    <location>
        <begin position="751"/>
        <end position="773"/>
    </location>
</feature>
<dbReference type="InterPro" id="IPR013083">
    <property type="entry name" value="Znf_RING/FYVE/PHD"/>
</dbReference>
<feature type="region of interest" description="Disordered" evidence="2">
    <location>
        <begin position="1"/>
        <end position="44"/>
    </location>
</feature>
<dbReference type="Pfam" id="PF03372">
    <property type="entry name" value="Exo_endo_phos"/>
    <property type="match status" value="1"/>
</dbReference>
<feature type="compositionally biased region" description="Acidic residues" evidence="2">
    <location>
        <begin position="24"/>
        <end position="44"/>
    </location>
</feature>
<feature type="region of interest" description="Disordered" evidence="2">
    <location>
        <begin position="667"/>
        <end position="734"/>
    </location>
</feature>
<comment type="caution">
    <text evidence="4">The sequence shown here is derived from an EMBL/GenBank/DDBJ whole genome shotgun (WGS) entry which is preliminary data.</text>
</comment>
<feature type="compositionally biased region" description="Basic and acidic residues" evidence="2">
    <location>
        <begin position="695"/>
        <end position="705"/>
    </location>
</feature>
<feature type="compositionally biased region" description="Polar residues" evidence="2">
    <location>
        <begin position="295"/>
        <end position="304"/>
    </location>
</feature>
<dbReference type="InterPro" id="IPR011011">
    <property type="entry name" value="Znf_FYVE_PHD"/>
</dbReference>
<dbReference type="InterPro" id="IPR036691">
    <property type="entry name" value="Endo/exonu/phosph_ase_sf"/>
</dbReference>
<name>A0AA88XP77_PINIB</name>
<feature type="coiled-coil region" evidence="1">
    <location>
        <begin position="81"/>
        <end position="115"/>
    </location>
</feature>
<accession>A0AA88XP77</accession>
<dbReference type="EMBL" id="VSWD01000010">
    <property type="protein sequence ID" value="KAK3089114.1"/>
    <property type="molecule type" value="Genomic_DNA"/>
</dbReference>
<feature type="coiled-coil region" evidence="1">
    <location>
        <begin position="550"/>
        <end position="577"/>
    </location>
</feature>
<dbReference type="InterPro" id="IPR005135">
    <property type="entry name" value="Endo/exonuclease/phosphatase"/>
</dbReference>
<evidence type="ECO:0000259" key="3">
    <source>
        <dbReference type="Pfam" id="PF03372"/>
    </source>
</evidence>
<feature type="domain" description="Endonuclease/exonuclease/phosphatase" evidence="3">
    <location>
        <begin position="921"/>
        <end position="1145"/>
    </location>
</feature>
<reference evidence="4" key="1">
    <citation type="submission" date="2019-08" db="EMBL/GenBank/DDBJ databases">
        <title>The improved chromosome-level genome for the pearl oyster Pinctada fucata martensii using PacBio sequencing and Hi-C.</title>
        <authorList>
            <person name="Zheng Z."/>
        </authorList>
    </citation>
    <scope>NUCLEOTIDE SEQUENCE</scope>
    <source>
        <strain evidence="4">ZZ-2019</strain>
        <tissue evidence="4">Adductor muscle</tissue>
    </source>
</reference>
<sequence length="1453" mass="164818">MATEKGELEARKYKKSDGPNYEDMNGEEEEEPDFSDPEGFVDDITDEGDQMSDTMENAIIGLRTPRPRRNRQPPRIFSPSINNTRIETRDYELNLTKAKNKKQAAKERRAVVSKDKAGNIIITFNTQTYEIYTKALNELLEKLENEHPRTYKVTNRNAKEQKDINTENIIHIEKRINNTVKTLTVNTYHTTSRLMVNGKGKSIFTDELHPQVTNNIHLNAGTQSPTMAFLDQITGDLIHITTTQNAQQNTWVDSTVQNTNTKNTTPNKGVRDNQKSTKKDHGNDSIRPQNHARSDTTYPSSPNNDDTDPKLVIGTRDSIAQNHEVALPDTDNTNPKWAVENGSFTPHENVSRQSVNREKVIQKKMQIHINASTDPKNVTNVDETLKKTIANNNEPIQITESLEHGHRNLNTNMETEGLNISQSEEGNTDPNTGDIQHTNICVICDQPAIQMVAQCMGCEKWLHYSCEHLTEKDIQAYEENGENIYTCSLCYIQQEEDRETPITSNQHTPNTKTKPNTKVKTTKGQQKQKTSNQPKKQESKGQTNDYDNKLVEMRTEILRLENIINEQRDTIRTLKIKLAADANENTKTGSQNDLILYRIQNLEHDNLKLRLDLLERHVYKDKLGLSNNTDNTTQNENTVTNSFVSVGRASHGTPIEQRTETPVYQNIQPGTGIQTQPLQPNQSTIPMQSPITKPICEKRSPDKSTLEQSFPPKSSHDKCPPTTPKADQCPPFNPKCKKGFPNKSTYNKCSFTEPSPTDKQYSHTKPASFSKPTSELCLLPSTTDKQCPLSKPAFEKSPTAKPSPEQSLPSKPTYENSQYDKPTSEECHHAKQTSEHDPPAKSASEHYPLTKPTTEHHPATEPTSEPYPLTKPTTEQCHLTKPSSAKLPPNQYSPAKSTATKEKRPLGPYSQQTNKQKLKIATINIQSCKTNKVYLEKIVSHYDIVCVQETWLYEFESNFILNLSPDHSATSKSVDRDDPITPAERSRGHGGVAIIWKNSHDKSIKILEDGGIRINVIEVKTPQPLILINTYLPARNGGQKDSYAEILDELSEIIYKYRQTHEIIVMGDMNASLFRSPPNGQDIMFREFCVKSNIIVTDSYPQNDTFYHHNGKHSASLDYILPINNPSLVTDVRVLTEDAVNLSDHCLVEAIINYVIKNDKAEITEKRSCSVPQGRKNWEKCDIQIYRDNIKIEIEKQPKSIFQIGENIQKLTNVLKAAEKRAFPLKKIRKSKRTKTKRTPEIKSAIQTSKNAHKLWKEAGRPRDPNHPKSLERKFAKRALRRLQRQGNASERENLYVEITNAHISKDQKLFAKLVNKQRNQQTTPTDTIVVNGEERDTLDSIIEGWETYFTELAKPKDRPEYNKEHKQETEYDVNVIEHICQSNKIPVEETNEEEITNIIKALKNNKAPDNLGLTAEHLKTALPEVTPPLTNIINSILSKAQVPDILKNGVLT</sequence>
<feature type="compositionally biased region" description="Polar residues" evidence="2">
    <location>
        <begin position="871"/>
        <end position="883"/>
    </location>
</feature>
<feature type="compositionally biased region" description="Polar residues" evidence="2">
    <location>
        <begin position="804"/>
        <end position="821"/>
    </location>
</feature>
<dbReference type="Gene3D" id="3.30.40.10">
    <property type="entry name" value="Zinc/RING finger domain, C3HC4 (zinc finger)"/>
    <property type="match status" value="1"/>
</dbReference>
<gene>
    <name evidence="4" type="ORF">FSP39_000940</name>
</gene>
<feature type="compositionally biased region" description="Basic and acidic residues" evidence="2">
    <location>
        <begin position="822"/>
        <end position="839"/>
    </location>
</feature>
<evidence type="ECO:0000256" key="2">
    <source>
        <dbReference type="SAM" id="MobiDB-lite"/>
    </source>
</evidence>
<feature type="region of interest" description="Disordered" evidence="2">
    <location>
        <begin position="251"/>
        <end position="311"/>
    </location>
</feature>
<feature type="compositionally biased region" description="Basic and acidic residues" evidence="2">
    <location>
        <begin position="973"/>
        <end position="986"/>
    </location>
</feature>
<feature type="compositionally biased region" description="Polar residues" evidence="2">
    <location>
        <begin position="667"/>
        <end position="691"/>
    </location>
</feature>